<proteinExistence type="predicted"/>
<dbReference type="EMBL" id="CP046617">
    <property type="protein sequence ID" value="WCM40464.1"/>
    <property type="molecule type" value="Genomic_DNA"/>
</dbReference>
<sequence>MKVALFLPSLEGGGAERVSLLLAQGLKERGAEVDLVLAQAQGPYLSAVPKGVRVVDLKAPRVLFSLVPLVAYLRRERPKALFSSLSHANILALWARGLAQVPTQVFVVEHTPLKESRLGTISFRERAAHALLPWVYPKAQGVVAVSKGLAEELVEVFRIPRDKVRMIYNPVVSEGLFRKADVEEEVLSHPWFAPNQPPVLLAVGRLSREKNFSLLLRAFARVRRRVPSRLLILGEGQERGFLEALVGELGLSEDVSLPGFVPNPYPFMRKAAALVLSSRYEALPTVLIEAMALGTPVVATDCPFGPREILEGGRWGQLVAVDDEVGLANAMQEVLENPPPSEERELMRKVALERFGVDRAIQEYWQLLGG</sequence>
<dbReference type="InterPro" id="IPR001296">
    <property type="entry name" value="Glyco_trans_1"/>
</dbReference>
<evidence type="ECO:0000313" key="3">
    <source>
        <dbReference type="EMBL" id="WCM40464.1"/>
    </source>
</evidence>
<feature type="domain" description="Glycosyl transferase family 1" evidence="1">
    <location>
        <begin position="192"/>
        <end position="349"/>
    </location>
</feature>
<dbReference type="PANTHER" id="PTHR12526">
    <property type="entry name" value="GLYCOSYLTRANSFERASE"/>
    <property type="match status" value="1"/>
</dbReference>
<evidence type="ECO:0000259" key="1">
    <source>
        <dbReference type="Pfam" id="PF00534"/>
    </source>
</evidence>
<name>A0ABY7RS02_9DEIN</name>
<evidence type="ECO:0000313" key="4">
    <source>
        <dbReference type="Proteomes" id="UP001317488"/>
    </source>
</evidence>
<dbReference type="CDD" id="cd03811">
    <property type="entry name" value="GT4_GT28_WabH-like"/>
    <property type="match status" value="1"/>
</dbReference>
<dbReference type="Proteomes" id="UP001317488">
    <property type="component" value="Chromosome"/>
</dbReference>
<dbReference type="SUPFAM" id="SSF53756">
    <property type="entry name" value="UDP-Glycosyltransferase/glycogen phosphorylase"/>
    <property type="match status" value="1"/>
</dbReference>
<dbReference type="Pfam" id="PF00534">
    <property type="entry name" value="Glycos_transf_1"/>
    <property type="match status" value="1"/>
</dbReference>
<keyword evidence="4" id="KW-1185">Reference proteome</keyword>
<feature type="domain" description="Glycosyltransferase subfamily 4-like N-terminal" evidence="2">
    <location>
        <begin position="13"/>
        <end position="171"/>
    </location>
</feature>
<gene>
    <name evidence="3" type="ORF">GO600_10470</name>
</gene>
<dbReference type="InterPro" id="IPR028098">
    <property type="entry name" value="Glyco_trans_4-like_N"/>
</dbReference>
<protein>
    <submittedName>
        <fullName evidence="3">Glycosyltransferase</fullName>
    </submittedName>
</protein>
<reference evidence="3 4" key="1">
    <citation type="submission" date="2019-12" db="EMBL/GenBank/DDBJ databases">
        <authorList>
            <person name="An T."/>
        </authorList>
    </citation>
    <scope>NUCLEOTIDE SEQUENCE [LARGE SCALE GENOMIC DNA]</scope>
    <source>
        <strain evidence="3 4">JCM 19900</strain>
    </source>
</reference>
<dbReference type="PANTHER" id="PTHR12526:SF630">
    <property type="entry name" value="GLYCOSYLTRANSFERASE"/>
    <property type="match status" value="1"/>
</dbReference>
<dbReference type="Gene3D" id="3.40.50.2000">
    <property type="entry name" value="Glycogen Phosphorylase B"/>
    <property type="match status" value="2"/>
</dbReference>
<dbReference type="Pfam" id="PF13439">
    <property type="entry name" value="Glyco_transf_4"/>
    <property type="match status" value="1"/>
</dbReference>
<organism evidence="3 4">
    <name type="scientific">Thermus antranikianii</name>
    <dbReference type="NCBI Taxonomy" id="88190"/>
    <lineage>
        <taxon>Bacteria</taxon>
        <taxon>Thermotogati</taxon>
        <taxon>Deinococcota</taxon>
        <taxon>Deinococci</taxon>
        <taxon>Thermales</taxon>
        <taxon>Thermaceae</taxon>
        <taxon>Thermus</taxon>
    </lineage>
</organism>
<accession>A0ABY7RS02</accession>
<dbReference type="RefSeq" id="WP_028494678.1">
    <property type="nucleotide sequence ID" value="NZ_CP046617.1"/>
</dbReference>
<evidence type="ECO:0000259" key="2">
    <source>
        <dbReference type="Pfam" id="PF13439"/>
    </source>
</evidence>